<dbReference type="AlphaFoldDB" id="A0A7L1GBP2"/>
<keyword evidence="4" id="KW-1133">Transmembrane helix</keyword>
<keyword evidence="3 7" id="KW-0999">Mitochondrion inner membrane</keyword>
<evidence type="ECO:0000256" key="2">
    <source>
        <dbReference type="ARBA" id="ARBA00022692"/>
    </source>
</evidence>
<comment type="function">
    <text evidence="7">Component of the MICOS complex, a large protein complex of the mitochondrial inner membrane that plays crucial roles in the maintenance of crista junctions, inner membrane architecture, and formation of contact sites to the outer membrane.</text>
</comment>
<evidence type="ECO:0000256" key="4">
    <source>
        <dbReference type="ARBA" id="ARBA00022989"/>
    </source>
</evidence>
<dbReference type="EMBL" id="VXBD01005118">
    <property type="protein sequence ID" value="NXN10671.1"/>
    <property type="molecule type" value="Genomic_DNA"/>
</dbReference>
<dbReference type="Pfam" id="PF09731">
    <property type="entry name" value="Mitofilin"/>
    <property type="match status" value="1"/>
</dbReference>
<evidence type="ECO:0000313" key="10">
    <source>
        <dbReference type="EMBL" id="NXN10671.1"/>
    </source>
</evidence>
<feature type="coiled-coil region" evidence="8">
    <location>
        <begin position="411"/>
        <end position="438"/>
    </location>
</feature>
<evidence type="ECO:0000256" key="5">
    <source>
        <dbReference type="ARBA" id="ARBA00023128"/>
    </source>
</evidence>
<evidence type="ECO:0000256" key="3">
    <source>
        <dbReference type="ARBA" id="ARBA00022792"/>
    </source>
</evidence>
<keyword evidence="11" id="KW-1185">Reference proteome</keyword>
<feature type="non-terminal residue" evidence="10">
    <location>
        <position position="761"/>
    </location>
</feature>
<comment type="subunit">
    <text evidence="7">Component of the mitochondrial contact site and cristae organizing system (MICOS) complex.</text>
</comment>
<keyword evidence="6" id="KW-0472">Membrane</keyword>
<keyword evidence="8" id="KW-0175">Coiled coil</keyword>
<comment type="caution">
    <text evidence="10">The sequence shown here is derived from an EMBL/GenBank/DDBJ whole genome shotgun (WGS) entry which is preliminary data.</text>
</comment>
<keyword evidence="2 7" id="KW-0812">Transmembrane</keyword>
<comment type="similarity">
    <text evidence="1 7">Belongs to the MICOS complex subunit Mic60 family.</text>
</comment>
<sequence>VLNSCLFLLLQSSRCGRVALRPAQLYRGYATQSGESGVSVGKAIGAGLLLVGGGVGGTVLYASYDPGFRDSVEKALPYSQRLFEVALGPAAPSAPQGTPWPKRPVQHEPLKISSVEEVMKESRQPATKSQLSKPEAAAPSEDKEAGKEAAQIISATGVAVSVPAPGTEPEEGEKIREHHELTPRAVASLAEILLLCKEQEVPHAVRERPPEEVAARLAQQDKEEQEKIAALAATLEGALSTTARITLQAITAQESAVQAVNAHSQILKEAMDNSEDVGEKKSSQWRTLEEALKDRRRAVDEAADALLKAKEELEKTKGVIENAKKSQLAGAKPHIVAAEENLHHMLVDLDNVVKKVQAAQSEAKIMAQYHELVAKAREEFQRELDSITPDVQPGWKGLTGQLSPDDLSSLVAHAHRRIEQLSRQLAEQQVRQQQHIEAALQQQKLEDKKALEAAVAKALEHHRSEIDMEQEKKVEEVREVMENEMRTQLRRQAAAHTDHLRDVLKIQEQELKVEFEQNLSEKLNEQEVHFRRLTQEQLDNFTLDINTAYARLKGIEQAVESHAVAEEEARKAHQLWLSVEALKYCMKTGSGDSPTEPLGGAVRAIQASCNNAFTETLTGALPPQSLTRGVYSEEALRARFHSVQKLARRVAMIDETRNSLYQYFLSYLQSLLLFHPQQLKPPAELGPADLDTFKLLSYASYCIEHGDLELAAKFVNQLRGESRRVAQDWLSEARVTLETKQVVEILTAYASAVGLGTTQVQ</sequence>
<evidence type="ECO:0000256" key="6">
    <source>
        <dbReference type="ARBA" id="ARBA00023136"/>
    </source>
</evidence>
<dbReference type="Proteomes" id="UP000557230">
    <property type="component" value="Unassembled WGS sequence"/>
</dbReference>
<feature type="coiled-coil region" evidence="8">
    <location>
        <begin position="506"/>
        <end position="536"/>
    </location>
</feature>
<evidence type="ECO:0000256" key="1">
    <source>
        <dbReference type="ARBA" id="ARBA00010877"/>
    </source>
</evidence>
<evidence type="ECO:0000256" key="7">
    <source>
        <dbReference type="RuleBase" id="RU363000"/>
    </source>
</evidence>
<reference evidence="10 11" key="1">
    <citation type="submission" date="2019-09" db="EMBL/GenBank/DDBJ databases">
        <title>Bird 10,000 Genomes (B10K) Project - Family phase.</title>
        <authorList>
            <person name="Zhang G."/>
        </authorList>
    </citation>
    <scope>NUCLEOTIDE SEQUENCE [LARGE SCALE GENOMIC DNA]</scope>
    <source>
        <strain evidence="10">B10K-DU-001-78</strain>
        <tissue evidence="10">Muscle</tissue>
    </source>
</reference>
<feature type="coiled-coil region" evidence="8">
    <location>
        <begin position="288"/>
        <end position="326"/>
    </location>
</feature>
<evidence type="ECO:0000256" key="8">
    <source>
        <dbReference type="SAM" id="Coils"/>
    </source>
</evidence>
<name>A0A7L1GBP2_9PICI</name>
<dbReference type="OrthoDB" id="10261039at2759"/>
<organism evidence="10 11">
    <name type="scientific">Indicator maculatus</name>
    <name type="common">spotted honeyguide</name>
    <dbReference type="NCBI Taxonomy" id="545262"/>
    <lineage>
        <taxon>Eukaryota</taxon>
        <taxon>Metazoa</taxon>
        <taxon>Chordata</taxon>
        <taxon>Craniata</taxon>
        <taxon>Vertebrata</taxon>
        <taxon>Euteleostomi</taxon>
        <taxon>Archelosauria</taxon>
        <taxon>Archosauria</taxon>
        <taxon>Dinosauria</taxon>
        <taxon>Saurischia</taxon>
        <taxon>Theropoda</taxon>
        <taxon>Coelurosauria</taxon>
        <taxon>Aves</taxon>
        <taxon>Neognathae</taxon>
        <taxon>Neoaves</taxon>
        <taxon>Telluraves</taxon>
        <taxon>Coraciimorphae</taxon>
        <taxon>Piciformes</taxon>
        <taxon>Indicatoridae</taxon>
        <taxon>Indicator</taxon>
    </lineage>
</organism>
<evidence type="ECO:0000313" key="11">
    <source>
        <dbReference type="Proteomes" id="UP000557230"/>
    </source>
</evidence>
<comment type="subcellular location">
    <subcellularLocation>
        <location evidence="7">Mitochondrion inner membrane</location>
        <topology evidence="7">Single-pass membrane protein</topology>
    </subcellularLocation>
</comment>
<dbReference type="GO" id="GO:0061617">
    <property type="term" value="C:MICOS complex"/>
    <property type="evidence" value="ECO:0007669"/>
    <property type="project" value="TreeGrafter"/>
</dbReference>
<proteinExistence type="inferred from homology"/>
<feature type="non-terminal residue" evidence="10">
    <location>
        <position position="1"/>
    </location>
</feature>
<dbReference type="PANTHER" id="PTHR15415:SF7">
    <property type="entry name" value="MICOS COMPLEX SUBUNIT MIC60"/>
    <property type="match status" value="1"/>
</dbReference>
<keyword evidence="5 7" id="KW-0496">Mitochondrion</keyword>
<evidence type="ECO:0000256" key="9">
    <source>
        <dbReference type="SAM" id="MobiDB-lite"/>
    </source>
</evidence>
<dbReference type="InterPro" id="IPR019133">
    <property type="entry name" value="MIC60"/>
</dbReference>
<gene>
    <name evidence="10" type="primary">Immt</name>
    <name evidence="10" type="ORF">INDMAC_R08557</name>
</gene>
<dbReference type="GO" id="GO:0042407">
    <property type="term" value="P:cristae formation"/>
    <property type="evidence" value="ECO:0007669"/>
    <property type="project" value="TreeGrafter"/>
</dbReference>
<dbReference type="PANTHER" id="PTHR15415">
    <property type="entry name" value="MITOFILIN"/>
    <property type="match status" value="1"/>
</dbReference>
<feature type="region of interest" description="Disordered" evidence="9">
    <location>
        <begin position="118"/>
        <end position="149"/>
    </location>
</feature>
<protein>
    <recommendedName>
        <fullName evidence="7">MICOS complex subunit MIC60</fullName>
    </recommendedName>
    <alternativeName>
        <fullName evidence="7">Mitofilin</fullName>
    </alternativeName>
</protein>
<accession>A0A7L1GBP2</accession>